<dbReference type="EMBL" id="KB743647">
    <property type="protein sequence ID" value="EOA97593.1"/>
    <property type="molecule type" value="Genomic_DNA"/>
</dbReference>
<feature type="compositionally biased region" description="Polar residues" evidence="1">
    <location>
        <begin position="225"/>
        <end position="234"/>
    </location>
</feature>
<reference evidence="3" key="1">
    <citation type="journal article" date="2013" name="Nat. Genet.">
        <title>The duck genome and transcriptome provide insight into an avian influenza virus reservoir species.</title>
        <authorList>
            <person name="Huang Y."/>
            <person name="Li Y."/>
            <person name="Burt D.W."/>
            <person name="Chen H."/>
            <person name="Zhang Y."/>
            <person name="Qian W."/>
            <person name="Kim H."/>
            <person name="Gan S."/>
            <person name="Zhao Y."/>
            <person name="Li J."/>
            <person name="Yi K."/>
            <person name="Feng H."/>
            <person name="Zhu P."/>
            <person name="Li B."/>
            <person name="Liu Q."/>
            <person name="Fairley S."/>
            <person name="Magor K.E."/>
            <person name="Du Z."/>
            <person name="Hu X."/>
            <person name="Goodman L."/>
            <person name="Tafer H."/>
            <person name="Vignal A."/>
            <person name="Lee T."/>
            <person name="Kim K.W."/>
            <person name="Sheng Z."/>
            <person name="An Y."/>
            <person name="Searle S."/>
            <person name="Herrero J."/>
            <person name="Groenen M.A."/>
            <person name="Crooijmans R.P."/>
            <person name="Faraut T."/>
            <person name="Cai Q."/>
            <person name="Webster R.G."/>
            <person name="Aldridge J.R."/>
            <person name="Warren W.C."/>
            <person name="Bartschat S."/>
            <person name="Kehr S."/>
            <person name="Marz M."/>
            <person name="Stadler P.F."/>
            <person name="Smith J."/>
            <person name="Kraus R.H."/>
            <person name="Zhao Y."/>
            <person name="Ren L."/>
            <person name="Fei J."/>
            <person name="Morisson M."/>
            <person name="Kaiser P."/>
            <person name="Griffin D.K."/>
            <person name="Rao M."/>
            <person name="Pitel F."/>
            <person name="Wang J."/>
            <person name="Li N."/>
        </authorList>
    </citation>
    <scope>NUCLEOTIDE SEQUENCE [LARGE SCALE GENOMIC DNA]</scope>
</reference>
<feature type="region of interest" description="Disordered" evidence="1">
    <location>
        <begin position="160"/>
        <end position="184"/>
    </location>
</feature>
<dbReference type="Proteomes" id="UP000296049">
    <property type="component" value="Unassembled WGS sequence"/>
</dbReference>
<sequence length="311" mass="34509">MEEEEEEVPAAGSDWFLESALSRRLHPGKGHVEPSDVMGSKPDSAPRPRGVRSRAWVLGETWQRSQGDPNLEFCNYGYLHSLTMTEEACRTRSQKRALEREVTHNDVDSKKLKMEKGLLGTDITAEGDMKIKTDPGAGKVQGLLKSGEVKATIKVEVQTGDEPVDMSTSKREGLNPASSHTAKSEPERFCELLEAAQQLLSLWARLLHPGDAVLRAGSAADQPRDANTTPGMQSESEDAFDIEETCLWMNLIPCIYKSTVGNCGEGEKKKFLMKLSEGLTFQTFDLQRNSACSFHNTRVFKATELIFWGDE</sequence>
<evidence type="ECO:0000256" key="1">
    <source>
        <dbReference type="SAM" id="MobiDB-lite"/>
    </source>
</evidence>
<gene>
    <name evidence="2" type="ORF">Anapl_14555</name>
</gene>
<proteinExistence type="predicted"/>
<evidence type="ECO:0000313" key="2">
    <source>
        <dbReference type="EMBL" id="EOA97593.1"/>
    </source>
</evidence>
<feature type="region of interest" description="Disordered" evidence="1">
    <location>
        <begin position="217"/>
        <end position="236"/>
    </location>
</feature>
<keyword evidence="3" id="KW-1185">Reference proteome</keyword>
<evidence type="ECO:0000313" key="3">
    <source>
        <dbReference type="Proteomes" id="UP000296049"/>
    </source>
</evidence>
<organism evidence="2 3">
    <name type="scientific">Anas platyrhynchos</name>
    <name type="common">Mallard</name>
    <name type="synonym">Anas boschas</name>
    <dbReference type="NCBI Taxonomy" id="8839"/>
    <lineage>
        <taxon>Eukaryota</taxon>
        <taxon>Metazoa</taxon>
        <taxon>Chordata</taxon>
        <taxon>Craniata</taxon>
        <taxon>Vertebrata</taxon>
        <taxon>Euteleostomi</taxon>
        <taxon>Archelosauria</taxon>
        <taxon>Archosauria</taxon>
        <taxon>Dinosauria</taxon>
        <taxon>Saurischia</taxon>
        <taxon>Theropoda</taxon>
        <taxon>Coelurosauria</taxon>
        <taxon>Aves</taxon>
        <taxon>Neognathae</taxon>
        <taxon>Galloanserae</taxon>
        <taxon>Anseriformes</taxon>
        <taxon>Anatidae</taxon>
        <taxon>Anatinae</taxon>
        <taxon>Anas</taxon>
    </lineage>
</organism>
<name>R0KWB5_ANAPL</name>
<accession>R0KWB5</accession>
<protein>
    <submittedName>
        <fullName evidence="2">Transcriptional repressor p66-alpha</fullName>
    </submittedName>
</protein>
<feature type="region of interest" description="Disordered" evidence="1">
    <location>
        <begin position="26"/>
        <end position="51"/>
    </location>
</feature>
<dbReference type="AlphaFoldDB" id="R0KWB5"/>